<evidence type="ECO:0000313" key="2">
    <source>
        <dbReference type="Proteomes" id="UP000694407"/>
    </source>
</evidence>
<sequence length="70" mass="7870">VTCLDCFCISQTQIGSFRPNKQFETSIHQYLANEPTLPGPLHLQQSQFTDCELPCSGPDERKNITAEREG</sequence>
<organism evidence="1 2">
    <name type="scientific">Marmota marmota marmota</name>
    <name type="common">Alpine marmot</name>
    <dbReference type="NCBI Taxonomy" id="9994"/>
    <lineage>
        <taxon>Eukaryota</taxon>
        <taxon>Metazoa</taxon>
        <taxon>Chordata</taxon>
        <taxon>Craniata</taxon>
        <taxon>Vertebrata</taxon>
        <taxon>Euteleostomi</taxon>
        <taxon>Mammalia</taxon>
        <taxon>Eutheria</taxon>
        <taxon>Euarchontoglires</taxon>
        <taxon>Glires</taxon>
        <taxon>Rodentia</taxon>
        <taxon>Sciuromorpha</taxon>
        <taxon>Sciuridae</taxon>
        <taxon>Xerinae</taxon>
        <taxon>Marmotini</taxon>
        <taxon>Marmota</taxon>
    </lineage>
</organism>
<name>A0A8C6EYS9_MARMA</name>
<dbReference type="AlphaFoldDB" id="A0A8C6EYS9"/>
<reference evidence="1" key="1">
    <citation type="submission" date="2025-08" db="UniProtKB">
        <authorList>
            <consortium name="Ensembl"/>
        </authorList>
    </citation>
    <scope>IDENTIFICATION</scope>
</reference>
<evidence type="ECO:0000313" key="1">
    <source>
        <dbReference type="Ensembl" id="ENSMMMP00000026084.1"/>
    </source>
</evidence>
<reference evidence="1" key="2">
    <citation type="submission" date="2025-09" db="UniProtKB">
        <authorList>
            <consortium name="Ensembl"/>
        </authorList>
    </citation>
    <scope>IDENTIFICATION</scope>
</reference>
<keyword evidence="2" id="KW-1185">Reference proteome</keyword>
<dbReference type="Ensembl" id="ENSMMMT00000029520.1">
    <property type="protein sequence ID" value="ENSMMMP00000026084.1"/>
    <property type="gene ID" value="ENSMMMG00000022845.1"/>
</dbReference>
<dbReference type="Proteomes" id="UP000694407">
    <property type="component" value="Unplaced"/>
</dbReference>
<protein>
    <submittedName>
        <fullName evidence="1">Uncharacterized protein</fullName>
    </submittedName>
</protein>
<proteinExistence type="predicted"/>
<accession>A0A8C6EYS9</accession>